<dbReference type="OrthoDB" id="9810913at2"/>
<dbReference type="GO" id="GO:0008483">
    <property type="term" value="F:transaminase activity"/>
    <property type="evidence" value="ECO:0007669"/>
    <property type="project" value="UniProtKB-KW"/>
</dbReference>
<keyword evidence="3" id="KW-1185">Reference proteome</keyword>
<reference evidence="2 3" key="1">
    <citation type="submission" date="2020-09" db="EMBL/GenBank/DDBJ databases">
        <title>Characterization and genome sequencing of Ruminiclostridium sp. nov. MA18.</title>
        <authorList>
            <person name="Rettenmaier R."/>
            <person name="Kowollik M.-L."/>
            <person name="Liebl W."/>
            <person name="Zverlov V."/>
        </authorList>
    </citation>
    <scope>NUCLEOTIDE SEQUENCE [LARGE SCALE GENOMIC DNA]</scope>
    <source>
        <strain evidence="2 3">MA18</strain>
    </source>
</reference>
<dbReference type="Proteomes" id="UP000306409">
    <property type="component" value="Chromosome"/>
</dbReference>
<evidence type="ECO:0000313" key="3">
    <source>
        <dbReference type="Proteomes" id="UP000306409"/>
    </source>
</evidence>
<dbReference type="InterPro" id="IPR000653">
    <property type="entry name" value="DegT/StrS_aminotransferase"/>
</dbReference>
<organism evidence="2 3">
    <name type="scientific">Ruminiclostridium herbifermentans</name>
    <dbReference type="NCBI Taxonomy" id="2488810"/>
    <lineage>
        <taxon>Bacteria</taxon>
        <taxon>Bacillati</taxon>
        <taxon>Bacillota</taxon>
        <taxon>Clostridia</taxon>
        <taxon>Eubacteriales</taxon>
        <taxon>Oscillospiraceae</taxon>
        <taxon>Ruminiclostridium</taxon>
    </lineage>
</organism>
<protein>
    <submittedName>
        <fullName evidence="2">Aminotransferase class I/II-fold pyridoxal phosphate-dependent enzyme</fullName>
    </submittedName>
</protein>
<dbReference type="PANTHER" id="PTHR30244">
    <property type="entry name" value="TRANSAMINASE"/>
    <property type="match status" value="1"/>
</dbReference>
<dbReference type="AlphaFoldDB" id="A0A4U7JHY4"/>
<sequence>MGYDIRDFLVDFTSEEEIINNLRKKLCEYFNCQHSILVTNGTSAIEIVLKSLQLPRGAGVIVPDISFIATATSVANCGLLPVYCDIDTNHFGMSINSLKQIYNDQIKAVILVHFGGFVNRDIFEIKEFCKEKGIFLIEDCAQAFGCTIDNKRVGTIGDAGTFSFQSSKIVNSGEGGLIVTNSADLAGMCEAISNWGISFNRSKRNVNIPSSNYRMSSIQCYFIMKQMNIISEIMEERLSKYHKMSKDFQSHGINVVVPKEEKDIFEYPFFLPIESTNKINTIEPRMETPMRKSSIVKSILKTFYPDLFCKYKELNAKQRYISFNSDLVINKIDFINISNVNEDDISCVIKQYIG</sequence>
<accession>A0A4U7JHY4</accession>
<keyword evidence="2" id="KW-0032">Aminotransferase</keyword>
<proteinExistence type="inferred from homology"/>
<gene>
    <name evidence="2" type="ORF">EHE19_015260</name>
</gene>
<dbReference type="GO" id="GO:0000271">
    <property type="term" value="P:polysaccharide biosynthetic process"/>
    <property type="evidence" value="ECO:0007669"/>
    <property type="project" value="TreeGrafter"/>
</dbReference>
<dbReference type="PANTHER" id="PTHR30244:SF34">
    <property type="entry name" value="DTDP-4-AMINO-4,6-DIDEOXYGALACTOSE TRANSAMINASE"/>
    <property type="match status" value="1"/>
</dbReference>
<name>A0A4U7JHY4_9FIRM</name>
<dbReference type="Gene3D" id="3.40.640.10">
    <property type="entry name" value="Type I PLP-dependent aspartate aminotransferase-like (Major domain)"/>
    <property type="match status" value="1"/>
</dbReference>
<dbReference type="EMBL" id="CP061336">
    <property type="protein sequence ID" value="QNU66224.1"/>
    <property type="molecule type" value="Genomic_DNA"/>
</dbReference>
<evidence type="ECO:0000256" key="1">
    <source>
        <dbReference type="RuleBase" id="RU004508"/>
    </source>
</evidence>
<dbReference type="InterPro" id="IPR015421">
    <property type="entry name" value="PyrdxlP-dep_Trfase_major"/>
</dbReference>
<keyword evidence="2" id="KW-0808">Transferase</keyword>
<comment type="similarity">
    <text evidence="1">Belongs to the DegT/DnrJ/EryC1 family.</text>
</comment>
<dbReference type="InterPro" id="IPR015424">
    <property type="entry name" value="PyrdxlP-dep_Trfase"/>
</dbReference>
<dbReference type="GO" id="GO:0030170">
    <property type="term" value="F:pyridoxal phosphate binding"/>
    <property type="evidence" value="ECO:0007669"/>
    <property type="project" value="TreeGrafter"/>
</dbReference>
<keyword evidence="1" id="KW-0663">Pyridoxal phosphate</keyword>
<dbReference type="RefSeq" id="WP_137696968.1">
    <property type="nucleotide sequence ID" value="NZ_CP061336.1"/>
</dbReference>
<dbReference type="KEGG" id="rher:EHE19_015260"/>
<dbReference type="SUPFAM" id="SSF53383">
    <property type="entry name" value="PLP-dependent transferases"/>
    <property type="match status" value="1"/>
</dbReference>
<dbReference type="Pfam" id="PF01041">
    <property type="entry name" value="DegT_DnrJ_EryC1"/>
    <property type="match status" value="1"/>
</dbReference>
<evidence type="ECO:0000313" key="2">
    <source>
        <dbReference type="EMBL" id="QNU66224.1"/>
    </source>
</evidence>